<dbReference type="AlphaFoldDB" id="A0A8H6P0A8"/>
<dbReference type="EMBL" id="JACBAD010002123">
    <property type="protein sequence ID" value="KAF7114571.1"/>
    <property type="molecule type" value="Genomic_DNA"/>
</dbReference>
<name>A0A8H6P0A8_9EURO</name>
<accession>A0A8H6P0A8</accession>
<comment type="caution">
    <text evidence="1">The sequence shown here is derived from an EMBL/GenBank/DDBJ whole genome shotgun (WGS) entry which is preliminary data.</text>
</comment>
<sequence>MITPFKTTLTWHQNLVSQSVVQASPTTNPSAQQIFNEITRSLPQISDYTGIVYSSLSPDDAELICRSLDAHTGVEGRSYTSTMLPAVGCQRCIKWEFARGEPCPCVRAVANQKCQRCQRLKKSCKAVPTQLRRCVAAALAVPVAEHDANEVKLLAREMKSTSDHVPQIDMQQTIHTIQSLNHNVFRMLGALNTLAGLPVPDDEEEMLPIDKFAGEVGGVVEEEDDD</sequence>
<reference evidence="1" key="1">
    <citation type="submission" date="2020-06" db="EMBL/GenBank/DDBJ databases">
        <title>Draft genome sequences of strains closely related to Aspergillus parafelis and Aspergillus hiratsukae.</title>
        <authorList>
            <person name="Dos Santos R.A.C."/>
            <person name="Rivero-Menendez O."/>
            <person name="Steenwyk J.L."/>
            <person name="Mead M.E."/>
            <person name="Goldman G.H."/>
            <person name="Alastruey-Izquierdo A."/>
            <person name="Rokas A."/>
        </authorList>
    </citation>
    <scope>NUCLEOTIDE SEQUENCE</scope>
    <source>
        <strain evidence="1">CNM-CM5793</strain>
        <strain evidence="2">CNM-CM6106</strain>
    </source>
</reference>
<evidence type="ECO:0000313" key="2">
    <source>
        <dbReference type="EMBL" id="KAF7155689.1"/>
    </source>
</evidence>
<evidence type="ECO:0000313" key="1">
    <source>
        <dbReference type="EMBL" id="KAF7114571.1"/>
    </source>
</evidence>
<dbReference type="Proteomes" id="UP000662466">
    <property type="component" value="Unassembled WGS sequence"/>
</dbReference>
<keyword evidence="3" id="KW-1185">Reference proteome</keyword>
<evidence type="ECO:0000313" key="3">
    <source>
        <dbReference type="Proteomes" id="UP000630445"/>
    </source>
</evidence>
<gene>
    <name evidence="1" type="ORF">CNMCM5793_009216</name>
    <name evidence="2" type="ORF">CNMCM6106_005971</name>
</gene>
<dbReference type="Proteomes" id="UP000630445">
    <property type="component" value="Unassembled WGS sequence"/>
</dbReference>
<dbReference type="EMBL" id="JACBAF010002318">
    <property type="protein sequence ID" value="KAF7155689.1"/>
    <property type="molecule type" value="Genomic_DNA"/>
</dbReference>
<dbReference type="OrthoDB" id="4474479at2759"/>
<organism evidence="1 3">
    <name type="scientific">Aspergillus hiratsukae</name>
    <dbReference type="NCBI Taxonomy" id="1194566"/>
    <lineage>
        <taxon>Eukaryota</taxon>
        <taxon>Fungi</taxon>
        <taxon>Dikarya</taxon>
        <taxon>Ascomycota</taxon>
        <taxon>Pezizomycotina</taxon>
        <taxon>Eurotiomycetes</taxon>
        <taxon>Eurotiomycetidae</taxon>
        <taxon>Eurotiales</taxon>
        <taxon>Aspergillaceae</taxon>
        <taxon>Aspergillus</taxon>
        <taxon>Aspergillus subgen. Fumigati</taxon>
    </lineage>
</organism>
<proteinExistence type="predicted"/>
<protein>
    <submittedName>
        <fullName evidence="1">Uncharacterized protein</fullName>
    </submittedName>
</protein>